<dbReference type="InterPro" id="IPR007304">
    <property type="entry name" value="TAP46-like"/>
</dbReference>
<accession>A0A137NVF2</accession>
<dbReference type="Pfam" id="PF04177">
    <property type="entry name" value="TAP42"/>
    <property type="match status" value="1"/>
</dbReference>
<dbReference type="GO" id="GO:0051721">
    <property type="term" value="F:protein phosphatase 2A binding"/>
    <property type="evidence" value="ECO:0007669"/>
    <property type="project" value="TreeGrafter"/>
</dbReference>
<evidence type="ECO:0000313" key="2">
    <source>
        <dbReference type="EMBL" id="KXN66621.1"/>
    </source>
</evidence>
<dbReference type="Gene3D" id="1.25.40.540">
    <property type="entry name" value="TAP42-like family"/>
    <property type="match status" value="1"/>
</dbReference>
<dbReference type="GO" id="GO:1903432">
    <property type="term" value="P:regulation of TORC1 signaling"/>
    <property type="evidence" value="ECO:0007669"/>
    <property type="project" value="EnsemblFungi"/>
</dbReference>
<protein>
    <submittedName>
        <fullName evidence="2">TAP42-like protein</fullName>
    </submittedName>
</protein>
<dbReference type="AlphaFoldDB" id="A0A137NVF2"/>
<dbReference type="InterPro" id="IPR038511">
    <property type="entry name" value="TAP42/TAP46-like_sf"/>
</dbReference>
<dbReference type="GO" id="GO:0045943">
    <property type="term" value="P:positive regulation of transcription by RNA polymerase I"/>
    <property type="evidence" value="ECO:0007669"/>
    <property type="project" value="EnsemblFungi"/>
</dbReference>
<organism evidence="2 3">
    <name type="scientific">Conidiobolus coronatus (strain ATCC 28846 / CBS 209.66 / NRRL 28638)</name>
    <name type="common">Delacroixia coronata</name>
    <dbReference type="NCBI Taxonomy" id="796925"/>
    <lineage>
        <taxon>Eukaryota</taxon>
        <taxon>Fungi</taxon>
        <taxon>Fungi incertae sedis</taxon>
        <taxon>Zoopagomycota</taxon>
        <taxon>Entomophthoromycotina</taxon>
        <taxon>Entomophthoromycetes</taxon>
        <taxon>Entomophthorales</taxon>
        <taxon>Ancylistaceae</taxon>
        <taxon>Conidiobolus</taxon>
    </lineage>
</organism>
<evidence type="ECO:0000256" key="1">
    <source>
        <dbReference type="SAM" id="MobiDB-lite"/>
    </source>
</evidence>
<dbReference type="Proteomes" id="UP000070444">
    <property type="component" value="Unassembled WGS sequence"/>
</dbReference>
<dbReference type="GO" id="GO:0035303">
    <property type="term" value="P:regulation of dephosphorylation"/>
    <property type="evidence" value="ECO:0007669"/>
    <property type="project" value="TreeGrafter"/>
</dbReference>
<dbReference type="OMA" id="EYELCEA"/>
<proteinExistence type="predicted"/>
<dbReference type="STRING" id="796925.A0A137NVF2"/>
<dbReference type="PANTHER" id="PTHR10933">
    <property type="entry name" value="IMMUNOGLOBULIN-BINDING PROTEIN 1"/>
    <property type="match status" value="1"/>
</dbReference>
<reference evidence="2 3" key="1">
    <citation type="journal article" date="2015" name="Genome Biol. Evol.">
        <title>Phylogenomic analyses indicate that early fungi evolved digesting cell walls of algal ancestors of land plants.</title>
        <authorList>
            <person name="Chang Y."/>
            <person name="Wang S."/>
            <person name="Sekimoto S."/>
            <person name="Aerts A.L."/>
            <person name="Choi C."/>
            <person name="Clum A."/>
            <person name="LaButti K.M."/>
            <person name="Lindquist E.A."/>
            <person name="Yee Ngan C."/>
            <person name="Ohm R.A."/>
            <person name="Salamov A.A."/>
            <person name="Grigoriev I.V."/>
            <person name="Spatafora J.W."/>
            <person name="Berbee M.L."/>
        </authorList>
    </citation>
    <scope>NUCLEOTIDE SEQUENCE [LARGE SCALE GENOMIC DNA]</scope>
    <source>
        <strain evidence="2 3">NRRL 28638</strain>
    </source>
</reference>
<feature type="compositionally biased region" description="Basic and acidic residues" evidence="1">
    <location>
        <begin position="315"/>
        <end position="333"/>
    </location>
</feature>
<dbReference type="GO" id="GO:0005829">
    <property type="term" value="C:cytosol"/>
    <property type="evidence" value="ECO:0007669"/>
    <property type="project" value="EnsemblFungi"/>
</dbReference>
<dbReference type="OrthoDB" id="10261753at2759"/>
<sequence>MSEKSDNISTIFDKCEAEYNELDNSSLRPNDSEYKNLVNGLLEKFIKLDQLANNLSLFSDNEFFEELSTPSIKLLVLQYYLAHLKLKLNDNKRKQNLEDSKKLFLAFLNLVDNYDLLDKEDKARKEAFESGDNVGPIKLENRDTKIARFKREKSLEQDIKELQSKLDNSIELEADDDKDDVLRDLLTSKTKLFISKSFNEITSIAQELDVLSMMPPPSSSDSQKTSNEDNEWRLDNLSKLNQNGALMDKSGKPLRPFVITGKQQELRDQVFRQSWRLPTMTIDDYLQKQMEMGNVLQGGGERPTKAEVDDNDYDALDKETYKKREEDEFKDNNPRGWGNRGNKG</sequence>
<feature type="region of interest" description="Disordered" evidence="1">
    <location>
        <begin position="295"/>
        <end position="344"/>
    </location>
</feature>
<dbReference type="PANTHER" id="PTHR10933:SF9">
    <property type="entry name" value="IMMUNOGLOBULIN-BINDING PROTEIN 1"/>
    <property type="match status" value="1"/>
</dbReference>
<dbReference type="EMBL" id="KQ964704">
    <property type="protein sequence ID" value="KXN66621.1"/>
    <property type="molecule type" value="Genomic_DNA"/>
</dbReference>
<dbReference type="GO" id="GO:0000159">
    <property type="term" value="C:protein phosphatase type 2A complex"/>
    <property type="evidence" value="ECO:0007669"/>
    <property type="project" value="EnsemblFungi"/>
</dbReference>
<evidence type="ECO:0000313" key="3">
    <source>
        <dbReference type="Proteomes" id="UP000070444"/>
    </source>
</evidence>
<gene>
    <name evidence="2" type="ORF">CONCODRAFT_87384</name>
</gene>
<name>A0A137NVF2_CONC2</name>
<keyword evidence="3" id="KW-1185">Reference proteome</keyword>